<dbReference type="EMBL" id="CYSC01000043">
    <property type="protein sequence ID" value="CUH73864.1"/>
    <property type="molecule type" value="Genomic_DNA"/>
</dbReference>
<sequence>MFSTLKTLVTGANARAEERLRDTYAIELIDQKIREAEAGLKNAKFTLASLMQKQRGEASQLQRIDGQIVDLTSRATAALEGGREDLAMQAADAIARMENERQQRQQTLDRLEARVMQLKHSVERAHRRILDLKQGALQARAAHKEQQMQKRLGRHVAQDSAFEEAEGLIARVLDRDDPFEQSMILNEIDADLPPGSATDTLAEAGFGPATKSTAADVLARLKTK</sequence>
<evidence type="ECO:0000313" key="3">
    <source>
        <dbReference type="EMBL" id="CUH67379.1"/>
    </source>
</evidence>
<dbReference type="Proteomes" id="UP000051086">
    <property type="component" value="Unassembled WGS sequence"/>
</dbReference>
<evidence type="ECO:0000256" key="1">
    <source>
        <dbReference type="ARBA" id="ARBA00043985"/>
    </source>
</evidence>
<gene>
    <name evidence="3" type="ORF">TL5118_02166</name>
    <name evidence="4" type="ORF">TL5120_03681</name>
</gene>
<evidence type="ECO:0000313" key="5">
    <source>
        <dbReference type="Proteomes" id="UP000051086"/>
    </source>
</evidence>
<dbReference type="AlphaFoldDB" id="A0A0P1FYE1"/>
<keyword evidence="2" id="KW-0175">Coiled coil</keyword>
<reference evidence="4 6" key="2">
    <citation type="submission" date="2015-09" db="EMBL/GenBank/DDBJ databases">
        <authorList>
            <consortium name="Swine Surveillance"/>
        </authorList>
    </citation>
    <scope>NUCLEOTIDE SEQUENCE [LARGE SCALE GENOMIC DNA]</scope>
    <source>
        <strain evidence="4 6">5120</strain>
    </source>
</reference>
<evidence type="ECO:0000313" key="4">
    <source>
        <dbReference type="EMBL" id="CUH73864.1"/>
    </source>
</evidence>
<dbReference type="PANTHER" id="PTHR31088">
    <property type="entry name" value="MEMBRANE-ASSOCIATED PROTEIN VIPP1, CHLOROPLASTIC"/>
    <property type="match status" value="1"/>
</dbReference>
<name>A0A0P1FYE1_9RHOB</name>
<evidence type="ECO:0000313" key="6">
    <source>
        <dbReference type="Proteomes" id="UP000051887"/>
    </source>
</evidence>
<organism evidence="4 6">
    <name type="scientific">Thalassovita autumnalis</name>
    <dbReference type="NCBI Taxonomy" id="2072972"/>
    <lineage>
        <taxon>Bacteria</taxon>
        <taxon>Pseudomonadati</taxon>
        <taxon>Pseudomonadota</taxon>
        <taxon>Alphaproteobacteria</taxon>
        <taxon>Rhodobacterales</taxon>
        <taxon>Roseobacteraceae</taxon>
        <taxon>Thalassovita</taxon>
    </lineage>
</organism>
<dbReference type="OrthoDB" id="7999550at2"/>
<reference evidence="3 5" key="1">
    <citation type="submission" date="2015-09" db="EMBL/GenBank/DDBJ databases">
        <authorList>
            <person name="Rodrigo-Torres L."/>
            <person name="Arahal D.R."/>
        </authorList>
    </citation>
    <scope>NUCLEOTIDE SEQUENCE [LARGE SCALE GENOMIC DNA]</scope>
    <source>
        <strain evidence="3 5">CECT 5118</strain>
    </source>
</reference>
<keyword evidence="5" id="KW-1185">Reference proteome</keyword>
<accession>A0A0P1FYE1</accession>
<proteinExistence type="inferred from homology"/>
<dbReference type="RefSeq" id="WP_058245008.1">
    <property type="nucleotide sequence ID" value="NZ_CYSB01000029.1"/>
</dbReference>
<dbReference type="InterPro" id="IPR007157">
    <property type="entry name" value="PspA_VIPP1"/>
</dbReference>
<dbReference type="Pfam" id="PF04012">
    <property type="entry name" value="PspA_IM30"/>
    <property type="match status" value="1"/>
</dbReference>
<dbReference type="EMBL" id="CYSB01000029">
    <property type="protein sequence ID" value="CUH67379.1"/>
    <property type="molecule type" value="Genomic_DNA"/>
</dbReference>
<dbReference type="PANTHER" id="PTHR31088:SF9">
    <property type="entry name" value="PHAGE SHOCK PROTEIN A"/>
    <property type="match status" value="1"/>
</dbReference>
<protein>
    <submittedName>
        <fullName evidence="4">PspA/IM30 family protein</fullName>
    </submittedName>
</protein>
<dbReference type="Proteomes" id="UP000051887">
    <property type="component" value="Unassembled WGS sequence"/>
</dbReference>
<comment type="similarity">
    <text evidence="1">Belongs to the PspA/Vipp/IM30 family.</text>
</comment>
<evidence type="ECO:0000256" key="2">
    <source>
        <dbReference type="SAM" id="Coils"/>
    </source>
</evidence>
<feature type="coiled-coil region" evidence="2">
    <location>
        <begin position="83"/>
        <end position="128"/>
    </location>
</feature>